<dbReference type="PROSITE" id="PS51296">
    <property type="entry name" value="RIESKE"/>
    <property type="match status" value="1"/>
</dbReference>
<keyword evidence="5" id="KW-1015">Disulfide bond</keyword>
<keyword evidence="3" id="KW-0408">Iron</keyword>
<dbReference type="GO" id="GO:0016020">
    <property type="term" value="C:membrane"/>
    <property type="evidence" value="ECO:0007669"/>
    <property type="project" value="InterPro"/>
</dbReference>
<proteinExistence type="predicted"/>
<dbReference type="PANTHER" id="PTHR13847:SF274">
    <property type="entry name" value="RIESKE 2FE-2S IRON-SULFUR PROTEIN YHFW-RELATED"/>
    <property type="match status" value="1"/>
</dbReference>
<evidence type="ECO:0000313" key="7">
    <source>
        <dbReference type="EMBL" id="RKQ19575.1"/>
    </source>
</evidence>
<evidence type="ECO:0000256" key="5">
    <source>
        <dbReference type="ARBA" id="ARBA00023157"/>
    </source>
</evidence>
<dbReference type="Pfam" id="PF00355">
    <property type="entry name" value="Rieske"/>
    <property type="match status" value="1"/>
</dbReference>
<evidence type="ECO:0000256" key="4">
    <source>
        <dbReference type="ARBA" id="ARBA00023014"/>
    </source>
</evidence>
<evidence type="ECO:0000256" key="2">
    <source>
        <dbReference type="ARBA" id="ARBA00022723"/>
    </source>
</evidence>
<keyword evidence="2" id="KW-0479">Metal-binding</keyword>
<evidence type="ECO:0000256" key="1">
    <source>
        <dbReference type="ARBA" id="ARBA00022714"/>
    </source>
</evidence>
<dbReference type="Gene3D" id="2.102.10.10">
    <property type="entry name" value="Rieske [2Fe-2S] iron-sulphur domain"/>
    <property type="match status" value="1"/>
</dbReference>
<keyword evidence="1" id="KW-0001">2Fe-2S</keyword>
<reference evidence="7 8" key="1">
    <citation type="journal article" date="2016" name="Antonie Van Leeuwenhoek">
        <title>Lysinibacillus endophyticus sp. nov., an indole-3-acetic acid producing endophytic bacterium isolated from corn root (Zea mays cv. Xinken-5).</title>
        <authorList>
            <person name="Yu J."/>
            <person name="Guan X."/>
            <person name="Liu C."/>
            <person name="Xiang W."/>
            <person name="Yu Z."/>
            <person name="Liu X."/>
            <person name="Wang G."/>
        </authorList>
    </citation>
    <scope>NUCLEOTIDE SEQUENCE [LARGE SCALE GENOMIC DNA]</scope>
    <source>
        <strain evidence="7 8">DSM 100506</strain>
    </source>
</reference>
<gene>
    <name evidence="7" type="ORF">D8M03_02580</name>
</gene>
<dbReference type="GO" id="GO:0016705">
    <property type="term" value="F:oxidoreductase activity, acting on paired donors, with incorporation or reduction of molecular oxygen"/>
    <property type="evidence" value="ECO:0007669"/>
    <property type="project" value="UniProtKB-ARBA"/>
</dbReference>
<dbReference type="GO" id="GO:0004497">
    <property type="term" value="F:monooxygenase activity"/>
    <property type="evidence" value="ECO:0007669"/>
    <property type="project" value="UniProtKB-ARBA"/>
</dbReference>
<dbReference type="InterPro" id="IPR005805">
    <property type="entry name" value="Rieske_Fe-S_prot_C"/>
</dbReference>
<dbReference type="AlphaFoldDB" id="A0A494ZA79"/>
<dbReference type="InterPro" id="IPR017941">
    <property type="entry name" value="Rieske_2Fe-2S"/>
</dbReference>
<dbReference type="SUPFAM" id="SSF50022">
    <property type="entry name" value="ISP domain"/>
    <property type="match status" value="1"/>
</dbReference>
<sequence length="459" mass="50952">MQNSLWLSNINNISSSKVANNIDSDVCIIGGGLSGVYTAYLLAKKGINVALIEAKDAVGIGTTGHSTGKLTPQHGLVFSKMLKTFSKEEVRTYFDANWKAINQALQDAPVDLYQNVDSFIYSTTDEGKQTLQDEFNAYKTLDLPGIETTETELPFSVTGSIKMPDTYQIHPTNFAIHFAKHALKEGAQIFVRSRVTKIVMDENYVLTEDDHRVSYKHLVLCSHYPIESIKGLYTTKLSVERSYLLATKTSELLKGQYLSVDSASRTIRTALISNTPYFIYGGTSHTAGTKKNTQNYYDTLKSEMTSVFDLTDPTYCWSAQDPDTPDLMPYIGQITENESNIFVATGYRKWGLSNSLVAGEIISSAITREKHRAADIYSPSRGNFGLKFIRALKILGLVTTNLAGGYITRIEAPKCTHLGCKTKWNEGDETWDCPCHGSRFDKNGNVIEGPAVYPLKLKK</sequence>
<dbReference type="Gene3D" id="3.30.9.10">
    <property type="entry name" value="D-Amino Acid Oxidase, subunit A, domain 2"/>
    <property type="match status" value="1"/>
</dbReference>
<dbReference type="EMBL" id="RBZN01000003">
    <property type="protein sequence ID" value="RKQ19575.1"/>
    <property type="molecule type" value="Genomic_DNA"/>
</dbReference>
<dbReference type="OrthoDB" id="9767869at2"/>
<evidence type="ECO:0000313" key="8">
    <source>
        <dbReference type="Proteomes" id="UP000272238"/>
    </source>
</evidence>
<name>A0A494ZA79_9BACL</name>
<feature type="domain" description="Rieske" evidence="6">
    <location>
        <begin position="415"/>
        <end position="459"/>
    </location>
</feature>
<dbReference type="GO" id="GO:0005737">
    <property type="term" value="C:cytoplasm"/>
    <property type="evidence" value="ECO:0007669"/>
    <property type="project" value="TreeGrafter"/>
</dbReference>
<accession>A0A494ZA79</accession>
<dbReference type="GO" id="GO:0051537">
    <property type="term" value="F:2 iron, 2 sulfur cluster binding"/>
    <property type="evidence" value="ECO:0007669"/>
    <property type="project" value="UniProtKB-KW"/>
</dbReference>
<organism evidence="7 8">
    <name type="scientific">Ureibacillus endophyticus</name>
    <dbReference type="NCBI Taxonomy" id="1978490"/>
    <lineage>
        <taxon>Bacteria</taxon>
        <taxon>Bacillati</taxon>
        <taxon>Bacillota</taxon>
        <taxon>Bacilli</taxon>
        <taxon>Bacillales</taxon>
        <taxon>Caryophanaceae</taxon>
        <taxon>Ureibacillus</taxon>
    </lineage>
</organism>
<dbReference type="Gene3D" id="3.50.50.60">
    <property type="entry name" value="FAD/NAD(P)-binding domain"/>
    <property type="match status" value="1"/>
</dbReference>
<dbReference type="RefSeq" id="WP_121213114.1">
    <property type="nucleotide sequence ID" value="NZ_JAMYWW010000001.1"/>
</dbReference>
<keyword evidence="4" id="KW-0411">Iron-sulfur</keyword>
<protein>
    <submittedName>
        <fullName evidence="7">FAD-dependent oxidoreductase</fullName>
    </submittedName>
</protein>
<dbReference type="InterPro" id="IPR006076">
    <property type="entry name" value="FAD-dep_OxRdtase"/>
</dbReference>
<dbReference type="SUPFAM" id="SSF51905">
    <property type="entry name" value="FAD/NAD(P)-binding domain"/>
    <property type="match status" value="1"/>
</dbReference>
<dbReference type="InterPro" id="IPR036922">
    <property type="entry name" value="Rieske_2Fe-2S_sf"/>
</dbReference>
<dbReference type="Proteomes" id="UP000272238">
    <property type="component" value="Unassembled WGS sequence"/>
</dbReference>
<keyword evidence="8" id="KW-1185">Reference proteome</keyword>
<dbReference type="PANTHER" id="PTHR13847">
    <property type="entry name" value="SARCOSINE DEHYDROGENASE-RELATED"/>
    <property type="match status" value="1"/>
</dbReference>
<dbReference type="PRINTS" id="PR00162">
    <property type="entry name" value="RIESKE"/>
</dbReference>
<comment type="caution">
    <text evidence="7">The sequence shown here is derived from an EMBL/GenBank/DDBJ whole genome shotgun (WGS) entry which is preliminary data.</text>
</comment>
<dbReference type="Pfam" id="PF01266">
    <property type="entry name" value="DAO"/>
    <property type="match status" value="1"/>
</dbReference>
<evidence type="ECO:0000256" key="3">
    <source>
        <dbReference type="ARBA" id="ARBA00023004"/>
    </source>
</evidence>
<dbReference type="InterPro" id="IPR036188">
    <property type="entry name" value="FAD/NAD-bd_sf"/>
</dbReference>
<evidence type="ECO:0000259" key="6">
    <source>
        <dbReference type="PROSITE" id="PS51296"/>
    </source>
</evidence>
<dbReference type="GO" id="GO:0046872">
    <property type="term" value="F:metal ion binding"/>
    <property type="evidence" value="ECO:0007669"/>
    <property type="project" value="UniProtKB-KW"/>
</dbReference>